<evidence type="ECO:0000256" key="5">
    <source>
        <dbReference type="ARBA" id="ARBA00037941"/>
    </source>
</evidence>
<dbReference type="GO" id="GO:0003973">
    <property type="term" value="F:(S)-2-hydroxy-acid oxidase activity"/>
    <property type="evidence" value="ECO:0007669"/>
    <property type="project" value="UniProtKB-EC"/>
</dbReference>
<evidence type="ECO:0000256" key="3">
    <source>
        <dbReference type="ARBA" id="ARBA00022827"/>
    </source>
</evidence>
<dbReference type="Proteomes" id="UP000307968">
    <property type="component" value="Chromosome"/>
</dbReference>
<organism evidence="7 8">
    <name type="scientific">Serratia rubidaea</name>
    <name type="common">Serratia marinorubra</name>
    <dbReference type="NCBI Taxonomy" id="61652"/>
    <lineage>
        <taxon>Bacteria</taxon>
        <taxon>Pseudomonadati</taxon>
        <taxon>Pseudomonadota</taxon>
        <taxon>Gammaproteobacteria</taxon>
        <taxon>Enterobacterales</taxon>
        <taxon>Yersiniaceae</taxon>
        <taxon>Serratia</taxon>
    </lineage>
</organism>
<dbReference type="NCBIfam" id="NF008726">
    <property type="entry name" value="PRK11728.1"/>
    <property type="match status" value="1"/>
</dbReference>
<gene>
    <name evidence="7" type="primary">lhgO</name>
    <name evidence="7" type="ORF">NCTC12971_01797</name>
</gene>
<dbReference type="InterPro" id="IPR036188">
    <property type="entry name" value="FAD/NAD-bd_sf"/>
</dbReference>
<dbReference type="Gene3D" id="3.30.9.10">
    <property type="entry name" value="D-Amino Acid Oxidase, subunit A, domain 2"/>
    <property type="match status" value="1"/>
</dbReference>
<sequence>MYDVIIIGSGLVGLGVANALQEHNPRLKLLIVDKEPGPAAHQSGHNSNVVHSGIYYQPGSLKARLAKQGNQSMFAFCRQHELYHDRCGKVIVATQLQELELLENIYRRGLENGLAVRRLSAAELREREPHVNGLEALLVPDAGIVNYAQVAAKLAEIVQQRGGEIHFGRQVVGIAEHGDGVEVQTPGQNYQGKWLVNCAGLFSDRIAKLAGYDTGMKIVPFRGEYFVLNSEKNYLVNHLIYPVPNPDFPFLGVHFTRMYNGKRDVGPNAVLAFKREGYRKCDVSLRDLGEVLSYRGFWKIAGRYMGEGLAEVRRSLSRRRFTENARRLIPALQEADIQPGPAGVRAQALTADGKLVDDFHFVTGRRSLHVCNAPSPAATASLENWPRHRAPTSCPPVIIRSASERMVSTLFLMLNITPGSHRERGGCCACGRILLD</sequence>
<dbReference type="Pfam" id="PF01266">
    <property type="entry name" value="DAO"/>
    <property type="match status" value="1"/>
</dbReference>
<comment type="cofactor">
    <cofactor evidence="1">
        <name>FAD</name>
        <dbReference type="ChEBI" id="CHEBI:57692"/>
    </cofactor>
</comment>
<evidence type="ECO:0000256" key="1">
    <source>
        <dbReference type="ARBA" id="ARBA00001974"/>
    </source>
</evidence>
<dbReference type="EC" id="1.1.3.15" evidence="7"/>
<evidence type="ECO:0000313" key="8">
    <source>
        <dbReference type="Proteomes" id="UP000307968"/>
    </source>
</evidence>
<keyword evidence="2" id="KW-0285">Flavoprotein</keyword>
<accession>A0A4U9HBX6</accession>
<dbReference type="GO" id="GO:0047545">
    <property type="term" value="F:(S)-2-hydroxyglutarate dehydrogenase activity"/>
    <property type="evidence" value="ECO:0007669"/>
    <property type="project" value="TreeGrafter"/>
</dbReference>
<protein>
    <submittedName>
        <fullName evidence="7">L-2-hydroxyglutarate oxidase LhgO</fullName>
        <ecNumber evidence="7">1.1.3.15</ecNumber>
    </submittedName>
</protein>
<evidence type="ECO:0000256" key="2">
    <source>
        <dbReference type="ARBA" id="ARBA00022630"/>
    </source>
</evidence>
<feature type="domain" description="FAD dependent oxidoreductase" evidence="6">
    <location>
        <begin position="3"/>
        <end position="379"/>
    </location>
</feature>
<dbReference type="Gene3D" id="3.50.50.60">
    <property type="entry name" value="FAD/NAD(P)-binding domain"/>
    <property type="match status" value="1"/>
</dbReference>
<dbReference type="PANTHER" id="PTHR43104">
    <property type="entry name" value="L-2-HYDROXYGLUTARATE DEHYDROGENASE, MITOCHONDRIAL"/>
    <property type="match status" value="1"/>
</dbReference>
<dbReference type="PANTHER" id="PTHR43104:SF2">
    <property type="entry name" value="L-2-HYDROXYGLUTARATE DEHYDROGENASE, MITOCHONDRIAL"/>
    <property type="match status" value="1"/>
</dbReference>
<dbReference type="SUPFAM" id="SSF51905">
    <property type="entry name" value="FAD/NAD(P)-binding domain"/>
    <property type="match status" value="1"/>
</dbReference>
<dbReference type="InterPro" id="IPR006076">
    <property type="entry name" value="FAD-dep_OxRdtase"/>
</dbReference>
<evidence type="ECO:0000259" key="6">
    <source>
        <dbReference type="Pfam" id="PF01266"/>
    </source>
</evidence>
<reference evidence="7 8" key="1">
    <citation type="submission" date="2019-05" db="EMBL/GenBank/DDBJ databases">
        <authorList>
            <consortium name="Pathogen Informatics"/>
        </authorList>
    </citation>
    <scope>NUCLEOTIDE SEQUENCE [LARGE SCALE GENOMIC DNA]</scope>
    <source>
        <strain evidence="7 8">NCTC12971</strain>
    </source>
</reference>
<comment type="similarity">
    <text evidence="5">Belongs to the L2HGDH family.</text>
</comment>
<dbReference type="EMBL" id="LR590463">
    <property type="protein sequence ID" value="VTP61288.1"/>
    <property type="molecule type" value="Genomic_DNA"/>
</dbReference>
<evidence type="ECO:0000313" key="7">
    <source>
        <dbReference type="EMBL" id="VTP61288.1"/>
    </source>
</evidence>
<evidence type="ECO:0000256" key="4">
    <source>
        <dbReference type="ARBA" id="ARBA00023002"/>
    </source>
</evidence>
<keyword evidence="4 7" id="KW-0560">Oxidoreductase</keyword>
<dbReference type="AlphaFoldDB" id="A0A4U9HBX6"/>
<name>A0A4U9HBX6_SERRU</name>
<dbReference type="GO" id="GO:0005737">
    <property type="term" value="C:cytoplasm"/>
    <property type="evidence" value="ECO:0007669"/>
    <property type="project" value="TreeGrafter"/>
</dbReference>
<keyword evidence="3" id="KW-0274">FAD</keyword>
<proteinExistence type="inferred from homology"/>